<dbReference type="KEGG" id="ptan:CRYO30217_02274"/>
<dbReference type="AlphaFoldDB" id="A0A916JP83"/>
<dbReference type="EMBL" id="OU015584">
    <property type="protein sequence ID" value="CAG5083729.1"/>
    <property type="molecule type" value="Genomic_DNA"/>
</dbReference>
<evidence type="ECO:0000313" key="4">
    <source>
        <dbReference type="EMBL" id="CAG5083729.1"/>
    </source>
</evidence>
<dbReference type="Proteomes" id="UP000683507">
    <property type="component" value="Chromosome"/>
</dbReference>
<dbReference type="Gene3D" id="3.40.50.2300">
    <property type="match status" value="1"/>
</dbReference>
<dbReference type="Pfam" id="PF04397">
    <property type="entry name" value="LytTR"/>
    <property type="match status" value="1"/>
</dbReference>
<dbReference type="Gene3D" id="2.40.50.1020">
    <property type="entry name" value="LytTr DNA-binding domain"/>
    <property type="match status" value="1"/>
</dbReference>
<dbReference type="PROSITE" id="PS50110">
    <property type="entry name" value="RESPONSE_REGULATORY"/>
    <property type="match status" value="1"/>
</dbReference>
<gene>
    <name evidence="4" type="primary">btsR_5</name>
    <name evidence="4" type="ORF">CRYO30217_02274</name>
</gene>
<dbReference type="PROSITE" id="PS50930">
    <property type="entry name" value="HTH_LYTTR"/>
    <property type="match status" value="1"/>
</dbReference>
<dbReference type="SUPFAM" id="SSF52172">
    <property type="entry name" value="CheY-like"/>
    <property type="match status" value="1"/>
</dbReference>
<dbReference type="Pfam" id="PF00072">
    <property type="entry name" value="Response_reg"/>
    <property type="match status" value="1"/>
</dbReference>
<dbReference type="InterPro" id="IPR001789">
    <property type="entry name" value="Sig_transdc_resp-reg_receiver"/>
</dbReference>
<evidence type="ECO:0000259" key="2">
    <source>
        <dbReference type="PROSITE" id="PS50110"/>
    </source>
</evidence>
<feature type="domain" description="Response regulatory" evidence="2">
    <location>
        <begin position="4"/>
        <end position="117"/>
    </location>
</feature>
<dbReference type="RefSeq" id="WP_258542504.1">
    <property type="nucleotide sequence ID" value="NZ_OU015584.1"/>
</dbReference>
<accession>A0A916JP83</accession>
<keyword evidence="1" id="KW-0597">Phosphoprotein</keyword>
<dbReference type="InterPro" id="IPR011006">
    <property type="entry name" value="CheY-like_superfamily"/>
</dbReference>
<evidence type="ECO:0000256" key="1">
    <source>
        <dbReference type="PROSITE-ProRule" id="PRU00169"/>
    </source>
</evidence>
<dbReference type="GO" id="GO:0000156">
    <property type="term" value="F:phosphorelay response regulator activity"/>
    <property type="evidence" value="ECO:0007669"/>
    <property type="project" value="InterPro"/>
</dbReference>
<protein>
    <submittedName>
        <fullName evidence="4">Transcriptional regulatory protein BtsR</fullName>
    </submittedName>
</protein>
<dbReference type="PANTHER" id="PTHR37299:SF1">
    <property type="entry name" value="STAGE 0 SPORULATION PROTEIN A HOMOLOG"/>
    <property type="match status" value="1"/>
</dbReference>
<evidence type="ECO:0000313" key="5">
    <source>
        <dbReference type="Proteomes" id="UP000683507"/>
    </source>
</evidence>
<name>A0A916JP83_9FLAO</name>
<reference evidence="4" key="1">
    <citation type="submission" date="2021-04" db="EMBL/GenBank/DDBJ databases">
        <authorList>
            <person name="Rodrigo-Torres L."/>
            <person name="Arahal R. D."/>
            <person name="Lucena T."/>
        </authorList>
    </citation>
    <scope>NUCLEOTIDE SEQUENCE</scope>
    <source>
        <strain evidence="4">AS29M-1</strain>
    </source>
</reference>
<proteinExistence type="predicted"/>
<dbReference type="InterPro" id="IPR007492">
    <property type="entry name" value="LytTR_DNA-bd_dom"/>
</dbReference>
<keyword evidence="5" id="KW-1185">Reference proteome</keyword>
<dbReference type="InterPro" id="IPR046947">
    <property type="entry name" value="LytR-like"/>
</dbReference>
<sequence>MQLRTIIVDDELSGREILFELLNKFCTDVEVVDRCADVESAVVSIRKHRPHLIFLDVEMPNYAGYELVDFFDEIDFQIVFVTAYDKYALKAFEVAAIDYILKPIEIEKLKGAVSKVKHAVLISNYKEQLVSLAEQLRASEHKIKYVDKGYTYHLQINDIIALEAKRAYTTIYLKENNEVTISKNLSQLEKELAEYEKFLRIHRSWLINMGAVKSYSKSQLKINLEGDITAKLSKQYKSKFDELIAS</sequence>
<organism evidence="4 5">
    <name type="scientific">Parvicella tangerina</name>
    <dbReference type="NCBI Taxonomy" id="2829795"/>
    <lineage>
        <taxon>Bacteria</taxon>
        <taxon>Pseudomonadati</taxon>
        <taxon>Bacteroidota</taxon>
        <taxon>Flavobacteriia</taxon>
        <taxon>Flavobacteriales</taxon>
        <taxon>Parvicellaceae</taxon>
        <taxon>Parvicella</taxon>
    </lineage>
</organism>
<feature type="domain" description="HTH LytTR-type" evidence="3">
    <location>
        <begin position="143"/>
        <end position="246"/>
    </location>
</feature>
<dbReference type="SMART" id="SM00448">
    <property type="entry name" value="REC"/>
    <property type="match status" value="1"/>
</dbReference>
<evidence type="ECO:0000259" key="3">
    <source>
        <dbReference type="PROSITE" id="PS50930"/>
    </source>
</evidence>
<dbReference type="SMART" id="SM00850">
    <property type="entry name" value="LytTR"/>
    <property type="match status" value="1"/>
</dbReference>
<dbReference type="GO" id="GO:0003677">
    <property type="term" value="F:DNA binding"/>
    <property type="evidence" value="ECO:0007669"/>
    <property type="project" value="InterPro"/>
</dbReference>
<feature type="modified residue" description="4-aspartylphosphate" evidence="1">
    <location>
        <position position="56"/>
    </location>
</feature>
<dbReference type="PANTHER" id="PTHR37299">
    <property type="entry name" value="TRANSCRIPTIONAL REGULATOR-RELATED"/>
    <property type="match status" value="1"/>
</dbReference>